<organism evidence="2 3">
    <name type="scientific">Rhizopus stolonifer</name>
    <name type="common">Rhizopus nigricans</name>
    <dbReference type="NCBI Taxonomy" id="4846"/>
    <lineage>
        <taxon>Eukaryota</taxon>
        <taxon>Fungi</taxon>
        <taxon>Fungi incertae sedis</taxon>
        <taxon>Mucoromycota</taxon>
        <taxon>Mucoromycotina</taxon>
        <taxon>Mucoromycetes</taxon>
        <taxon>Mucorales</taxon>
        <taxon>Mucorineae</taxon>
        <taxon>Rhizopodaceae</taxon>
        <taxon>Rhizopus</taxon>
    </lineage>
</organism>
<dbReference type="OrthoDB" id="264354at2759"/>
<dbReference type="AlphaFoldDB" id="A0A367J9F8"/>
<dbReference type="Proteomes" id="UP000253551">
    <property type="component" value="Unassembled WGS sequence"/>
</dbReference>
<evidence type="ECO:0000256" key="1">
    <source>
        <dbReference type="SAM" id="Phobius"/>
    </source>
</evidence>
<gene>
    <name evidence="2" type="ORF">CU098_005561</name>
</gene>
<feature type="transmembrane region" description="Helical" evidence="1">
    <location>
        <begin position="222"/>
        <end position="245"/>
    </location>
</feature>
<keyword evidence="1" id="KW-0812">Transmembrane</keyword>
<keyword evidence="1" id="KW-1133">Transmembrane helix</keyword>
<feature type="transmembrane region" description="Helical" evidence="1">
    <location>
        <begin position="257"/>
        <end position="275"/>
    </location>
</feature>
<keyword evidence="1" id="KW-0472">Membrane</keyword>
<accession>A0A367J9F8</accession>
<evidence type="ECO:0000313" key="3">
    <source>
        <dbReference type="Proteomes" id="UP000253551"/>
    </source>
</evidence>
<feature type="transmembrane region" description="Helical" evidence="1">
    <location>
        <begin position="166"/>
        <end position="186"/>
    </location>
</feature>
<dbReference type="EMBL" id="PJQM01003947">
    <property type="protein sequence ID" value="RCH86381.1"/>
    <property type="molecule type" value="Genomic_DNA"/>
</dbReference>
<dbReference type="STRING" id="4846.A0A367J9F8"/>
<protein>
    <submittedName>
        <fullName evidence="2">Uncharacterized protein</fullName>
    </submittedName>
</protein>
<keyword evidence="3" id="KW-1185">Reference proteome</keyword>
<proteinExistence type="predicted"/>
<name>A0A367J9F8_RHIST</name>
<evidence type="ECO:0000313" key="2">
    <source>
        <dbReference type="EMBL" id="RCH86381.1"/>
    </source>
</evidence>
<feature type="transmembrane region" description="Helical" evidence="1">
    <location>
        <begin position="46"/>
        <end position="68"/>
    </location>
</feature>
<sequence>MAGWRKALLETGRIGDLYHCQLCKHRFWVKQRTVCATLFHYKVFRIVLTAMILGLLLLPAGNIMKILIHFSVLLSNHPGGLTQAWTSNSFFDVLLKSGQTAIMATFSQSSTSDASSHVLFSPFPVCSANGLSDSHSLLSNWLLYYFLFPFSDDRFWELILCRLEHFHLGFFLLGSICNIVFTCKLLNDMFDIVLLPQDEDEDEEDASFNVFFARLCKITKGFLLTHCCSLIVFFWIYFNIFAFHIDSNSEHMFVAKLPLWILRWVTLGLTVAEFAKNVYHGLSKIMYGVDQEDVLSLPEQS</sequence>
<reference evidence="2 3" key="1">
    <citation type="journal article" date="2018" name="G3 (Bethesda)">
        <title>Phylogenetic and Phylogenomic Definition of Rhizopus Species.</title>
        <authorList>
            <person name="Gryganskyi A.P."/>
            <person name="Golan J."/>
            <person name="Dolatabadi S."/>
            <person name="Mondo S."/>
            <person name="Robb S."/>
            <person name="Idnurm A."/>
            <person name="Muszewska A."/>
            <person name="Steczkiewicz K."/>
            <person name="Masonjones S."/>
            <person name="Liao H.L."/>
            <person name="Gajdeczka M.T."/>
            <person name="Anike F."/>
            <person name="Vuek A."/>
            <person name="Anishchenko I.M."/>
            <person name="Voigt K."/>
            <person name="de Hoog G.S."/>
            <person name="Smith M.E."/>
            <person name="Heitman J."/>
            <person name="Vilgalys R."/>
            <person name="Stajich J.E."/>
        </authorList>
    </citation>
    <scope>NUCLEOTIDE SEQUENCE [LARGE SCALE GENOMIC DNA]</scope>
    <source>
        <strain evidence="2 3">LSU 92-RS-03</strain>
    </source>
</reference>
<comment type="caution">
    <text evidence="2">The sequence shown here is derived from an EMBL/GenBank/DDBJ whole genome shotgun (WGS) entry which is preliminary data.</text>
</comment>